<dbReference type="SUPFAM" id="SSF53822">
    <property type="entry name" value="Periplasmic binding protein-like I"/>
    <property type="match status" value="1"/>
</dbReference>
<evidence type="ECO:0000256" key="8">
    <source>
        <dbReference type="SAM" id="MobiDB-lite"/>
    </source>
</evidence>
<feature type="domain" description="Protein kinase" evidence="9">
    <location>
        <begin position="16"/>
        <end position="272"/>
    </location>
</feature>
<dbReference type="Pfam" id="PF13458">
    <property type="entry name" value="Peripla_BP_6"/>
    <property type="match status" value="1"/>
</dbReference>
<dbReference type="AlphaFoldDB" id="A0A0B5F3C3"/>
<dbReference type="Pfam" id="PF00069">
    <property type="entry name" value="Pkinase"/>
    <property type="match status" value="1"/>
</dbReference>
<comment type="similarity">
    <text evidence="1">Belongs to the leucine-binding protein family.</text>
</comment>
<dbReference type="KEGG" id="sals:SLNWT_4985"/>
<dbReference type="InterPro" id="IPR011009">
    <property type="entry name" value="Kinase-like_dom_sf"/>
</dbReference>
<evidence type="ECO:0000259" key="9">
    <source>
        <dbReference type="PROSITE" id="PS50011"/>
    </source>
</evidence>
<organism evidence="10 11">
    <name type="scientific">Streptomyces albus (strain ATCC 21838 / DSM 41398 / FERM P-419 / JCM 4703 / NBRC 107858)</name>
    <dbReference type="NCBI Taxonomy" id="1081613"/>
    <lineage>
        <taxon>Bacteria</taxon>
        <taxon>Bacillati</taxon>
        <taxon>Actinomycetota</taxon>
        <taxon>Actinomycetes</taxon>
        <taxon>Kitasatosporales</taxon>
        <taxon>Streptomycetaceae</taxon>
        <taxon>Streptomyces</taxon>
    </lineage>
</organism>
<dbReference type="InterPro" id="IPR008271">
    <property type="entry name" value="Ser/Thr_kinase_AS"/>
</dbReference>
<feature type="binding site" evidence="7">
    <location>
        <position position="44"/>
    </location>
    <ligand>
        <name>ATP</name>
        <dbReference type="ChEBI" id="CHEBI:30616"/>
    </ligand>
</feature>
<dbReference type="PANTHER" id="PTHR43289">
    <property type="entry name" value="MITOGEN-ACTIVATED PROTEIN KINASE KINASE KINASE 20-RELATED"/>
    <property type="match status" value="1"/>
</dbReference>
<dbReference type="InterPro" id="IPR017441">
    <property type="entry name" value="Protein_kinase_ATP_BS"/>
</dbReference>
<dbReference type="PROSITE" id="PS00108">
    <property type="entry name" value="PROTEIN_KINASE_ST"/>
    <property type="match status" value="1"/>
</dbReference>
<keyword evidence="5 10" id="KW-0418">Kinase</keyword>
<dbReference type="PROSITE" id="PS50011">
    <property type="entry name" value="PROTEIN_KINASE_DOM"/>
    <property type="match status" value="1"/>
</dbReference>
<dbReference type="GO" id="GO:0004674">
    <property type="term" value="F:protein serine/threonine kinase activity"/>
    <property type="evidence" value="ECO:0007669"/>
    <property type="project" value="TreeGrafter"/>
</dbReference>
<dbReference type="CDD" id="cd14014">
    <property type="entry name" value="STKc_PknB_like"/>
    <property type="match status" value="1"/>
</dbReference>
<evidence type="ECO:0000256" key="6">
    <source>
        <dbReference type="ARBA" id="ARBA00022840"/>
    </source>
</evidence>
<dbReference type="InterPro" id="IPR028082">
    <property type="entry name" value="Peripla_BP_I"/>
</dbReference>
<keyword evidence="6 7" id="KW-0067">ATP-binding</keyword>
<evidence type="ECO:0000256" key="5">
    <source>
        <dbReference type="ARBA" id="ARBA00022777"/>
    </source>
</evidence>
<evidence type="ECO:0000313" key="10">
    <source>
        <dbReference type="EMBL" id="AJE85361.1"/>
    </source>
</evidence>
<dbReference type="Gene3D" id="1.10.510.10">
    <property type="entry name" value="Transferase(Phosphotransferase) domain 1"/>
    <property type="match status" value="1"/>
</dbReference>
<accession>A0A0B5F3C3</accession>
<dbReference type="SMART" id="SM00220">
    <property type="entry name" value="S_TKc"/>
    <property type="match status" value="1"/>
</dbReference>
<keyword evidence="11" id="KW-1185">Reference proteome</keyword>
<keyword evidence="2" id="KW-0808">Transferase</keyword>
<dbReference type="Proteomes" id="UP000031523">
    <property type="component" value="Chromosome"/>
</dbReference>
<feature type="region of interest" description="Disordered" evidence="8">
    <location>
        <begin position="305"/>
        <end position="327"/>
    </location>
</feature>
<dbReference type="GO" id="GO:0005524">
    <property type="term" value="F:ATP binding"/>
    <property type="evidence" value="ECO:0007669"/>
    <property type="project" value="UniProtKB-UniRule"/>
</dbReference>
<keyword evidence="4 7" id="KW-0547">Nucleotide-binding</keyword>
<dbReference type="SUPFAM" id="SSF56112">
    <property type="entry name" value="Protein kinase-like (PK-like)"/>
    <property type="match status" value="1"/>
</dbReference>
<evidence type="ECO:0000256" key="3">
    <source>
        <dbReference type="ARBA" id="ARBA00022729"/>
    </source>
</evidence>
<protein>
    <submittedName>
        <fullName evidence="10">Putative serine or threonine protein kinase</fullName>
    </submittedName>
</protein>
<dbReference type="InterPro" id="IPR000719">
    <property type="entry name" value="Prot_kinase_dom"/>
</dbReference>
<evidence type="ECO:0000256" key="7">
    <source>
        <dbReference type="PROSITE-ProRule" id="PRU10141"/>
    </source>
</evidence>
<name>A0A0B5F3C3_STRA4</name>
<keyword evidence="3" id="KW-0732">Signal</keyword>
<sequence>MSEPLLPRDPASIGGYRLLARLGAGGMGVVYLGRSASGALAAVKVVHPELAGESGFLERFRREAAAARRVRGPWTAPLLGAGPEDPTPWLATAFVPGPSLAETVERFGPLPARSVRALGRMLAAALRAVHAAGLVHRDVKPGNVLLAVDGPRLVDFGIARAAEETALTSAGLVVGTPGFLSPEQAGAGGGELGPPSDVFSLGALLAYAATGRAPFGSGSVEALLYRTVHDEPDLAGLDPAEDSDNDLLALLRDCLAKDPSARPTAHRIETRLVEDAAPGGGWLPEEVVRDIADRSAAMLALPDIEPTAAGEPGPDTAEDTPGTAPRRSRRRVLLLGAGAAVLAAAGGGTALWATRDEEDAAPGEPRWALGVHGDLSGPGRHYGRAQERGARLAVEQYNSRRDKPFPLALRTGDDQGSPERAKAAARRFAADRGVLAVLGPTTEAAAGGVLDVCDEALLPVLLTAPGGMLTLAHTCRSVLHCRVRDAAVAFPLSVHLVKEAKVSRPGLLQDRTAETYAWETTAITADTLRQAGLDLYPRVVPAGLRDLGREVRDIVRAEVDSFVYAGLAAGGASAARALAAADFTGPRLGTQALVDPEFLDRAGEAAEGWLLAASFTDPTALEGAGSFTAAFRRRFDAAPGPLAAEAYDAARLAIQEIVRATRDRRPPSRGDLARLLRRSTFRGITKRYAFDRETGRFSGEGAFLYRVTDGAFRFLGPAPTGA</sequence>
<proteinExistence type="inferred from homology"/>
<dbReference type="InterPro" id="IPR028081">
    <property type="entry name" value="Leu-bd"/>
</dbReference>
<dbReference type="Gene3D" id="3.30.200.20">
    <property type="entry name" value="Phosphorylase Kinase, domain 1"/>
    <property type="match status" value="1"/>
</dbReference>
<evidence type="ECO:0000256" key="1">
    <source>
        <dbReference type="ARBA" id="ARBA00010062"/>
    </source>
</evidence>
<evidence type="ECO:0000256" key="2">
    <source>
        <dbReference type="ARBA" id="ARBA00022679"/>
    </source>
</evidence>
<reference evidence="10 11" key="1">
    <citation type="submission" date="2015-01" db="EMBL/GenBank/DDBJ databases">
        <title>Enhanced salinomycin production by adjusting the supply of polyketide extender units in Streptomyce albus DSM 41398.</title>
        <authorList>
            <person name="Lu C."/>
        </authorList>
    </citation>
    <scope>NUCLEOTIDE SEQUENCE [LARGE SCALE GENOMIC DNA]</scope>
    <source>
        <strain evidence="11">ATCC 21838 / DSM 41398 / FERM P-419 / JCM 4703 / NBRC 107858</strain>
    </source>
</reference>
<dbReference type="Gene3D" id="3.40.50.2300">
    <property type="match status" value="2"/>
</dbReference>
<evidence type="ECO:0000313" key="11">
    <source>
        <dbReference type="Proteomes" id="UP000031523"/>
    </source>
</evidence>
<dbReference type="EMBL" id="CP010519">
    <property type="protein sequence ID" value="AJE85361.1"/>
    <property type="molecule type" value="Genomic_DNA"/>
</dbReference>
<evidence type="ECO:0000256" key="4">
    <source>
        <dbReference type="ARBA" id="ARBA00022741"/>
    </source>
</evidence>
<dbReference type="PANTHER" id="PTHR43289:SF34">
    <property type="entry name" value="SERINE_THREONINE-PROTEIN KINASE YBDM-RELATED"/>
    <property type="match status" value="1"/>
</dbReference>
<gene>
    <name evidence="10" type="ORF">SLNWT_4985</name>
</gene>
<dbReference type="PROSITE" id="PS00107">
    <property type="entry name" value="PROTEIN_KINASE_ATP"/>
    <property type="match status" value="1"/>
</dbReference>